<keyword evidence="2" id="KW-1185">Reference proteome</keyword>
<sequence length="55" mass="6519">MNSSPTSQLERCQRGPAWSLYSGYLLTYRDKLLIVTRALEQMLEQLCDLFRFTHH</sequence>
<reference evidence="1 2" key="1">
    <citation type="submission" date="2012-04" db="EMBL/GenBank/DDBJ databases">
        <title>The Genome Sequence of Afipia clevelandensis ATCC 49720.</title>
        <authorList>
            <consortium name="The Broad Institute Genome Sequencing Platform"/>
            <person name="Earl A."/>
            <person name="Ward D."/>
            <person name="Feldgarden M."/>
            <person name="Gevers D."/>
            <person name="Huys G."/>
            <person name="Walker B."/>
            <person name="Young S.K."/>
            <person name="Zeng Q."/>
            <person name="Gargeya S."/>
            <person name="Fitzgerald M."/>
            <person name="Haas B."/>
            <person name="Abouelleil A."/>
            <person name="Alvarado L."/>
            <person name="Arachchi H.M."/>
            <person name="Berlin A."/>
            <person name="Chapman S.B."/>
            <person name="Goldberg J."/>
            <person name="Griggs A."/>
            <person name="Gujja S."/>
            <person name="Hansen M."/>
            <person name="Howarth C."/>
            <person name="Imamovic A."/>
            <person name="Larimer J."/>
            <person name="McCowen C."/>
            <person name="Montmayeur A."/>
            <person name="Murphy C."/>
            <person name="Neiman D."/>
            <person name="Pearson M."/>
            <person name="Priest M."/>
            <person name="Roberts A."/>
            <person name="Saif S."/>
            <person name="Shea T."/>
            <person name="Sisk P."/>
            <person name="Sykes S."/>
            <person name="Wortman J."/>
            <person name="Nusbaum C."/>
            <person name="Birren B."/>
        </authorList>
    </citation>
    <scope>NUCLEOTIDE SEQUENCE [LARGE SCALE GENOMIC DNA]</scope>
    <source>
        <strain evidence="1 2">ATCC 49720</strain>
    </source>
</reference>
<dbReference type="EMBL" id="AGWY01000001">
    <property type="protein sequence ID" value="EKS42784.1"/>
    <property type="molecule type" value="Genomic_DNA"/>
</dbReference>
<name>K8PPQ5_9BRAD</name>
<gene>
    <name evidence="1" type="ORF">HMPREF9696_00327</name>
</gene>
<comment type="caution">
    <text evidence="1">The sequence shown here is derived from an EMBL/GenBank/DDBJ whole genome shotgun (WGS) entry which is preliminary data.</text>
</comment>
<dbReference type="HOGENOM" id="CLU_3021542_0_0_5"/>
<dbReference type="AlphaFoldDB" id="K8PPQ5"/>
<evidence type="ECO:0000313" key="1">
    <source>
        <dbReference type="EMBL" id="EKS42784.1"/>
    </source>
</evidence>
<proteinExistence type="predicted"/>
<protein>
    <submittedName>
        <fullName evidence="1">Uncharacterized protein</fullName>
    </submittedName>
</protein>
<evidence type="ECO:0000313" key="2">
    <source>
        <dbReference type="Proteomes" id="UP000001095"/>
    </source>
</evidence>
<accession>K8PPQ5</accession>
<dbReference type="Proteomes" id="UP000001095">
    <property type="component" value="Unassembled WGS sequence"/>
</dbReference>
<organism evidence="1 2">
    <name type="scientific">Afipia clevelandensis ATCC 49720</name>
    <dbReference type="NCBI Taxonomy" id="883079"/>
    <lineage>
        <taxon>Bacteria</taxon>
        <taxon>Pseudomonadati</taxon>
        <taxon>Pseudomonadota</taxon>
        <taxon>Alphaproteobacteria</taxon>
        <taxon>Hyphomicrobiales</taxon>
        <taxon>Nitrobacteraceae</taxon>
        <taxon>Afipia</taxon>
    </lineage>
</organism>